<feature type="domain" description="EXPERA" evidence="15">
    <location>
        <begin position="58"/>
        <end position="208"/>
    </location>
</feature>
<dbReference type="PANTHER" id="PTHR14207:SF0">
    <property type="entry name" value="3-BETA-HYDROXYSTEROID-DELTA(8),DELTA(7)-ISOMERASE"/>
    <property type="match status" value="1"/>
</dbReference>
<evidence type="ECO:0000256" key="2">
    <source>
        <dbReference type="ARBA" id="ARBA00008337"/>
    </source>
</evidence>
<keyword evidence="7" id="KW-0756">Sterol biosynthesis</keyword>
<keyword evidence="12" id="KW-0413">Isomerase</keyword>
<evidence type="ECO:0000259" key="15">
    <source>
        <dbReference type="PROSITE" id="PS51751"/>
    </source>
</evidence>
<dbReference type="InterPro" id="IPR033118">
    <property type="entry name" value="EXPERA"/>
</dbReference>
<evidence type="ECO:0000256" key="3">
    <source>
        <dbReference type="ARBA" id="ARBA00022516"/>
    </source>
</evidence>
<feature type="transmembrane region" description="Helical" evidence="14">
    <location>
        <begin position="113"/>
        <end position="138"/>
    </location>
</feature>
<dbReference type="GO" id="GO:0000247">
    <property type="term" value="F:C-8 sterol isomerase activity"/>
    <property type="evidence" value="ECO:0007669"/>
    <property type="project" value="TreeGrafter"/>
</dbReference>
<evidence type="ECO:0000256" key="5">
    <source>
        <dbReference type="ARBA" id="ARBA00022955"/>
    </source>
</evidence>
<feature type="transmembrane region" description="Helical" evidence="14">
    <location>
        <begin position="187"/>
        <end position="209"/>
    </location>
</feature>
<evidence type="ECO:0000313" key="16">
    <source>
        <dbReference type="EMBL" id="KAG7290645.1"/>
    </source>
</evidence>
<evidence type="ECO:0000256" key="11">
    <source>
        <dbReference type="ARBA" id="ARBA00023221"/>
    </source>
</evidence>
<comment type="caution">
    <text evidence="16">The sequence shown here is derived from an EMBL/GenBank/DDBJ whole genome shotgun (WGS) entry which is preliminary data.</text>
</comment>
<evidence type="ECO:0000313" key="17">
    <source>
        <dbReference type="Proteomes" id="UP001197093"/>
    </source>
</evidence>
<dbReference type="Pfam" id="PF05241">
    <property type="entry name" value="EBP"/>
    <property type="match status" value="1"/>
</dbReference>
<evidence type="ECO:0000256" key="8">
    <source>
        <dbReference type="ARBA" id="ARBA00023098"/>
    </source>
</evidence>
<comment type="similarity">
    <text evidence="2">Belongs to the EBP family.</text>
</comment>
<evidence type="ECO:0000256" key="4">
    <source>
        <dbReference type="ARBA" id="ARBA00022692"/>
    </source>
</evidence>
<keyword evidence="10" id="KW-1207">Sterol metabolism</keyword>
<keyword evidence="4 13" id="KW-0812">Transmembrane</keyword>
<dbReference type="GO" id="GO:0047750">
    <property type="term" value="F:cholestenol delta-isomerase activity"/>
    <property type="evidence" value="ECO:0007669"/>
    <property type="project" value="InterPro"/>
</dbReference>
<dbReference type="GO" id="GO:0005783">
    <property type="term" value="C:endoplasmic reticulum"/>
    <property type="evidence" value="ECO:0007669"/>
    <property type="project" value="TreeGrafter"/>
</dbReference>
<name>A0AAD4F0W8_9PEZI</name>
<feature type="transmembrane region" description="Helical" evidence="14">
    <location>
        <begin position="150"/>
        <end position="167"/>
    </location>
</feature>
<dbReference type="PROSITE" id="PS51751">
    <property type="entry name" value="EXPERA"/>
    <property type="match status" value="1"/>
</dbReference>
<evidence type="ECO:0000256" key="13">
    <source>
        <dbReference type="PROSITE-ProRule" id="PRU01087"/>
    </source>
</evidence>
<keyword evidence="17" id="KW-1185">Reference proteome</keyword>
<keyword evidence="9 13" id="KW-0472">Membrane</keyword>
<evidence type="ECO:0000256" key="6">
    <source>
        <dbReference type="ARBA" id="ARBA00022989"/>
    </source>
</evidence>
<dbReference type="GO" id="GO:0016126">
    <property type="term" value="P:sterol biosynthetic process"/>
    <property type="evidence" value="ECO:0007669"/>
    <property type="project" value="UniProtKB-KW"/>
</dbReference>
<dbReference type="GO" id="GO:0016020">
    <property type="term" value="C:membrane"/>
    <property type="evidence" value="ECO:0007669"/>
    <property type="project" value="UniProtKB-SubCell"/>
</dbReference>
<proteinExistence type="inferred from homology"/>
<gene>
    <name evidence="16" type="ORF">NEMBOFW57_000648</name>
</gene>
<feature type="transmembrane region" description="Helical" evidence="14">
    <location>
        <begin position="62"/>
        <end position="82"/>
    </location>
</feature>
<dbReference type="EMBL" id="JAHCVI010000001">
    <property type="protein sequence ID" value="KAG7290645.1"/>
    <property type="molecule type" value="Genomic_DNA"/>
</dbReference>
<feature type="transmembrane region" description="Helical" evidence="14">
    <location>
        <begin position="28"/>
        <end position="50"/>
    </location>
</feature>
<evidence type="ECO:0000256" key="1">
    <source>
        <dbReference type="ARBA" id="ARBA00004141"/>
    </source>
</evidence>
<comment type="subcellular location">
    <subcellularLocation>
        <location evidence="1">Membrane</location>
        <topology evidence="1">Multi-pass membrane protein</topology>
    </subcellularLocation>
</comment>
<sequence>MAAKAVHPYFPQDAVVPGYAPNNTPLPVILGAFGAIVGAFVLGSVTLAKWSNPALKRAEQLTIGWFALCGFLHLFFEGYFVLNHAAIPSSQSLFAQLWKEYALSDSRYLTSDPFMLCIESLTVLTWGPLSLLTALFTARNQPREQGVRHLLQAVVCVGHLYGVALYYGTCGFAEHMRGVSYSRPEALYYWGYYAGMNAPWAVVPSLLLWQSLKAVKEAFETAARVEEGKKGR</sequence>
<keyword evidence="11" id="KW-0753">Steroid metabolism</keyword>
<dbReference type="InterPro" id="IPR007905">
    <property type="entry name" value="EBP"/>
</dbReference>
<keyword evidence="3" id="KW-0444">Lipid biosynthesis</keyword>
<evidence type="ECO:0000256" key="14">
    <source>
        <dbReference type="SAM" id="Phobius"/>
    </source>
</evidence>
<dbReference type="GO" id="GO:0004769">
    <property type="term" value="F:steroid Delta-isomerase activity"/>
    <property type="evidence" value="ECO:0007669"/>
    <property type="project" value="TreeGrafter"/>
</dbReference>
<evidence type="ECO:0000256" key="12">
    <source>
        <dbReference type="ARBA" id="ARBA00023235"/>
    </source>
</evidence>
<evidence type="ECO:0000256" key="9">
    <source>
        <dbReference type="ARBA" id="ARBA00023136"/>
    </source>
</evidence>
<reference evidence="16" key="1">
    <citation type="submission" date="2023-02" db="EMBL/GenBank/DDBJ databases">
        <authorList>
            <person name="Palmer J.M."/>
        </authorList>
    </citation>
    <scope>NUCLEOTIDE SEQUENCE</scope>
    <source>
        <strain evidence="16">FW57</strain>
    </source>
</reference>
<dbReference type="AlphaFoldDB" id="A0AAD4F0W8"/>
<organism evidence="16 17">
    <name type="scientific">Staphylotrichum longicolle</name>
    <dbReference type="NCBI Taxonomy" id="669026"/>
    <lineage>
        <taxon>Eukaryota</taxon>
        <taxon>Fungi</taxon>
        <taxon>Dikarya</taxon>
        <taxon>Ascomycota</taxon>
        <taxon>Pezizomycotina</taxon>
        <taxon>Sordariomycetes</taxon>
        <taxon>Sordariomycetidae</taxon>
        <taxon>Sordariales</taxon>
        <taxon>Chaetomiaceae</taxon>
        <taxon>Staphylotrichum</taxon>
    </lineage>
</organism>
<dbReference type="PANTHER" id="PTHR14207">
    <property type="entry name" value="STEROL ISOMERASE"/>
    <property type="match status" value="1"/>
</dbReference>
<accession>A0AAD4F0W8</accession>
<keyword evidence="6 13" id="KW-1133">Transmembrane helix</keyword>
<protein>
    <recommendedName>
        <fullName evidence="15">EXPERA domain-containing protein</fullName>
    </recommendedName>
</protein>
<dbReference type="Proteomes" id="UP001197093">
    <property type="component" value="Unassembled WGS sequence"/>
</dbReference>
<evidence type="ECO:0000256" key="7">
    <source>
        <dbReference type="ARBA" id="ARBA00023011"/>
    </source>
</evidence>
<keyword evidence="8" id="KW-0443">Lipid metabolism</keyword>
<evidence type="ECO:0000256" key="10">
    <source>
        <dbReference type="ARBA" id="ARBA00023166"/>
    </source>
</evidence>
<keyword evidence="5" id="KW-0752">Steroid biosynthesis</keyword>